<name>A0A3P3QU17_9FIRM</name>
<evidence type="ECO:0000256" key="1">
    <source>
        <dbReference type="SAM" id="SignalP"/>
    </source>
</evidence>
<keyword evidence="1" id="KW-0732">Signal</keyword>
<dbReference type="PROSITE" id="PS51257">
    <property type="entry name" value="PROKAR_LIPOPROTEIN"/>
    <property type="match status" value="1"/>
</dbReference>
<dbReference type="RefSeq" id="WP_128674623.1">
    <property type="nucleotide sequence ID" value="NZ_RRCO01000005.1"/>
</dbReference>
<evidence type="ECO:0000313" key="2">
    <source>
        <dbReference type="EMBL" id="RRJ24711.1"/>
    </source>
</evidence>
<evidence type="ECO:0008006" key="4">
    <source>
        <dbReference type="Google" id="ProtNLM"/>
    </source>
</evidence>
<protein>
    <recommendedName>
        <fullName evidence="4">Lipocalin-like domain-containing protein</fullName>
    </recommendedName>
</protein>
<sequence>MKKILSMLITIILSMALVACVGSSGKRDAKLAGKYIGVSETSFGMTLTGNDVSGFTLELKKDGKASISLESENATGKWVSNDSTITITIDNEEIVGEIGEDTITFENFLEEYLGIELAITFAKEGTDAANPENYIPEEDKALTGEWVGVSVADVLGSDASKDVTPDFFTATLNADHTAVISFADEEISTPTWSFFIDSVLFEGEVADGANLYGKYKDDVFVITYSNDEEYYDFTMEKSGDTTTKH</sequence>
<dbReference type="EMBL" id="RRCO01000005">
    <property type="protein sequence ID" value="RRJ24711.1"/>
    <property type="molecule type" value="Genomic_DNA"/>
</dbReference>
<feature type="signal peptide" evidence="1">
    <location>
        <begin position="1"/>
        <end position="19"/>
    </location>
</feature>
<feature type="chain" id="PRO_5038837830" description="Lipocalin-like domain-containing protein" evidence="1">
    <location>
        <begin position="20"/>
        <end position="245"/>
    </location>
</feature>
<dbReference type="OrthoDB" id="2079049at2"/>
<evidence type="ECO:0000313" key="3">
    <source>
        <dbReference type="Proteomes" id="UP000272490"/>
    </source>
</evidence>
<proteinExistence type="predicted"/>
<reference evidence="2 3" key="1">
    <citation type="submission" date="2018-11" db="EMBL/GenBank/DDBJ databases">
        <title>Genome sequencing of Lachnoanaerobaculum sp. KCOM 2030 (= ChDC B114).</title>
        <authorList>
            <person name="Kook J.-K."/>
            <person name="Park S.-N."/>
            <person name="Lim Y.K."/>
        </authorList>
    </citation>
    <scope>NUCLEOTIDE SEQUENCE [LARGE SCALE GENOMIC DNA]</scope>
    <source>
        <strain evidence="2 3">KCOM 2030</strain>
    </source>
</reference>
<dbReference type="AlphaFoldDB" id="A0A3P3QU17"/>
<gene>
    <name evidence="2" type="ORF">EHV10_10550</name>
</gene>
<dbReference type="Proteomes" id="UP000272490">
    <property type="component" value="Unassembled WGS sequence"/>
</dbReference>
<organism evidence="2 3">
    <name type="scientific">Lachnoanaerobaculum gingivalis</name>
    <dbReference type="NCBI Taxonomy" id="2490855"/>
    <lineage>
        <taxon>Bacteria</taxon>
        <taxon>Bacillati</taxon>
        <taxon>Bacillota</taxon>
        <taxon>Clostridia</taxon>
        <taxon>Lachnospirales</taxon>
        <taxon>Lachnospiraceae</taxon>
        <taxon>Lachnoanaerobaculum</taxon>
    </lineage>
</organism>
<comment type="caution">
    <text evidence="2">The sequence shown here is derived from an EMBL/GenBank/DDBJ whole genome shotgun (WGS) entry which is preliminary data.</text>
</comment>
<keyword evidence="3" id="KW-1185">Reference proteome</keyword>
<accession>A0A3P3QU17</accession>